<evidence type="ECO:0000259" key="1">
    <source>
        <dbReference type="Pfam" id="PF08242"/>
    </source>
</evidence>
<dbReference type="RefSeq" id="WP_211358062.1">
    <property type="nucleotide sequence ID" value="NZ_VFML01000001.1"/>
</dbReference>
<gene>
    <name evidence="2" type="ORF">FB471_3810</name>
</gene>
<keyword evidence="3" id="KW-1185">Reference proteome</keyword>
<evidence type="ECO:0000313" key="2">
    <source>
        <dbReference type="EMBL" id="TQJ04030.1"/>
    </source>
</evidence>
<dbReference type="Pfam" id="PF08242">
    <property type="entry name" value="Methyltransf_12"/>
    <property type="match status" value="1"/>
</dbReference>
<dbReference type="GO" id="GO:0032259">
    <property type="term" value="P:methylation"/>
    <property type="evidence" value="ECO:0007669"/>
    <property type="project" value="UniProtKB-KW"/>
</dbReference>
<dbReference type="Proteomes" id="UP000320876">
    <property type="component" value="Unassembled WGS sequence"/>
</dbReference>
<dbReference type="InterPro" id="IPR029063">
    <property type="entry name" value="SAM-dependent_MTases_sf"/>
</dbReference>
<protein>
    <submittedName>
        <fullName evidence="2">Methyltransferase family protein</fullName>
    </submittedName>
</protein>
<dbReference type="SUPFAM" id="SSF53335">
    <property type="entry name" value="S-adenosyl-L-methionine-dependent methyltransferases"/>
    <property type="match status" value="1"/>
</dbReference>
<evidence type="ECO:0000313" key="3">
    <source>
        <dbReference type="Proteomes" id="UP000320876"/>
    </source>
</evidence>
<dbReference type="GO" id="GO:0008168">
    <property type="term" value="F:methyltransferase activity"/>
    <property type="evidence" value="ECO:0007669"/>
    <property type="project" value="UniProtKB-KW"/>
</dbReference>
<organism evidence="2 3">
    <name type="scientific">Amycolatopsis cihanbeyliensis</name>
    <dbReference type="NCBI Taxonomy" id="1128664"/>
    <lineage>
        <taxon>Bacteria</taxon>
        <taxon>Bacillati</taxon>
        <taxon>Actinomycetota</taxon>
        <taxon>Actinomycetes</taxon>
        <taxon>Pseudonocardiales</taxon>
        <taxon>Pseudonocardiaceae</taxon>
        <taxon>Amycolatopsis</taxon>
    </lineage>
</organism>
<dbReference type="CDD" id="cd02440">
    <property type="entry name" value="AdoMet_MTases"/>
    <property type="match status" value="1"/>
</dbReference>
<sequence>MNSSGHTTQASPPGADLPPLEGYLDTLVDRVMARVDRTIVDGDPMFDGSVEQYFRACADALRAVLGALLSTGNGAPRRVLDFGCGHGRVLRGLRAAFPAAELLACDTDEDAVARCGTAFGATPIAGELDVIDIQQVHGVDLIWCGSVLTHFDPAQWDLFLRYFARALNPGGVVVTTIHGRRVAWRARQGAEYGLGARATDRLLATYHACGQAYEGQGEGWYGISLCSPGSTVDRAARAPGLRLACYQEAAWDRHQDVLVLVKDAETTLWTAP</sequence>
<accession>A0A542DLR3</accession>
<keyword evidence="2" id="KW-0489">Methyltransferase</keyword>
<feature type="domain" description="Methyltransferase type 12" evidence="1">
    <location>
        <begin position="80"/>
        <end position="173"/>
    </location>
</feature>
<reference evidence="2 3" key="1">
    <citation type="submission" date="2019-06" db="EMBL/GenBank/DDBJ databases">
        <title>Sequencing the genomes of 1000 actinobacteria strains.</title>
        <authorList>
            <person name="Klenk H.-P."/>
        </authorList>
    </citation>
    <scope>NUCLEOTIDE SEQUENCE [LARGE SCALE GENOMIC DNA]</scope>
    <source>
        <strain evidence="2 3">DSM 45679</strain>
    </source>
</reference>
<dbReference type="PANTHER" id="PTHR43861">
    <property type="entry name" value="TRANS-ACONITATE 2-METHYLTRANSFERASE-RELATED"/>
    <property type="match status" value="1"/>
</dbReference>
<proteinExistence type="predicted"/>
<dbReference type="EMBL" id="VFML01000001">
    <property type="protein sequence ID" value="TQJ04030.1"/>
    <property type="molecule type" value="Genomic_DNA"/>
</dbReference>
<comment type="caution">
    <text evidence="2">The sequence shown here is derived from an EMBL/GenBank/DDBJ whole genome shotgun (WGS) entry which is preliminary data.</text>
</comment>
<keyword evidence="2" id="KW-0808">Transferase</keyword>
<dbReference type="InterPro" id="IPR013217">
    <property type="entry name" value="Methyltransf_12"/>
</dbReference>
<dbReference type="AlphaFoldDB" id="A0A542DLR3"/>
<name>A0A542DLR3_AMYCI</name>
<dbReference type="Gene3D" id="3.40.50.150">
    <property type="entry name" value="Vaccinia Virus protein VP39"/>
    <property type="match status" value="1"/>
</dbReference>